<gene>
    <name evidence="1" type="ORF">P344_05115</name>
</gene>
<proteinExistence type="predicted"/>
<dbReference type="KEGG" id="smir:SMM_0853"/>
<keyword evidence="2" id="KW-1185">Reference proteome</keyword>
<accession>W0GQ82</accession>
<evidence type="ECO:0000313" key="1">
    <source>
        <dbReference type="EMBL" id="AHI58345.1"/>
    </source>
</evidence>
<dbReference type="HOGENOM" id="CLU_2131971_0_0_14"/>
<dbReference type="PATRIC" id="fig|838561.3.peg.982"/>
<dbReference type="RefSeq" id="WP_025317602.1">
    <property type="nucleotide sequence ID" value="NZ_CP002082.1"/>
</dbReference>
<organism evidence="1 2">
    <name type="scientific">Spiroplasma mirum ATCC 29335</name>
    <dbReference type="NCBI Taxonomy" id="838561"/>
    <lineage>
        <taxon>Bacteria</taxon>
        <taxon>Bacillati</taxon>
        <taxon>Mycoplasmatota</taxon>
        <taxon>Mollicutes</taxon>
        <taxon>Entomoplasmatales</taxon>
        <taxon>Spiroplasmataceae</taxon>
        <taxon>Spiroplasma</taxon>
    </lineage>
</organism>
<reference evidence="1 2" key="1">
    <citation type="submission" date="2013-09" db="EMBL/GenBank/DDBJ databases">
        <title>Complete genome sequence of Spiroplasma mirum suckling mouse cataract agent.</title>
        <authorList>
            <person name="Landry C.A."/>
            <person name="Bastian F.O."/>
            <person name="Thune R.L."/>
        </authorList>
    </citation>
    <scope>NUCLEOTIDE SEQUENCE [LARGE SCALE GENOMIC DNA]</scope>
    <source>
        <strain evidence="1 2">SMCA</strain>
    </source>
</reference>
<dbReference type="Proteomes" id="UP000019260">
    <property type="component" value="Chromosome"/>
</dbReference>
<name>W0GQ82_9MOLU</name>
<dbReference type="OrthoDB" id="3684496at2"/>
<dbReference type="AlphaFoldDB" id="W0GQ82"/>
<dbReference type="KEGG" id="smia:P344_05115"/>
<dbReference type="STRING" id="838561.P344_05115"/>
<dbReference type="EMBL" id="CP006720">
    <property type="protein sequence ID" value="AHI58345.1"/>
    <property type="molecule type" value="Genomic_DNA"/>
</dbReference>
<protein>
    <submittedName>
        <fullName evidence="1">Uncharacterized protein</fullName>
    </submittedName>
</protein>
<evidence type="ECO:0000313" key="2">
    <source>
        <dbReference type="Proteomes" id="UP000019260"/>
    </source>
</evidence>
<sequence>MLSSHRFRSNSLKAVLICSNNSFKNTCEQPKFNRKKKSPFWTKSLPYERIIFFFKKVLQFGQYPTQFFNDVENKIIIHYDEQQIWNSYSITAQTLIQFLDLVYYELLNKVIKK</sequence>